<organism evidence="2 3">
    <name type="scientific">Coffea canephora</name>
    <name type="common">Robusta coffee</name>
    <dbReference type="NCBI Taxonomy" id="49390"/>
    <lineage>
        <taxon>Eukaryota</taxon>
        <taxon>Viridiplantae</taxon>
        <taxon>Streptophyta</taxon>
        <taxon>Embryophyta</taxon>
        <taxon>Tracheophyta</taxon>
        <taxon>Spermatophyta</taxon>
        <taxon>Magnoliopsida</taxon>
        <taxon>eudicotyledons</taxon>
        <taxon>Gunneridae</taxon>
        <taxon>Pentapetalae</taxon>
        <taxon>asterids</taxon>
        <taxon>lamiids</taxon>
        <taxon>Gentianales</taxon>
        <taxon>Rubiaceae</taxon>
        <taxon>Ixoroideae</taxon>
        <taxon>Gardenieae complex</taxon>
        <taxon>Bertiereae - Coffeeae clade</taxon>
        <taxon>Coffeeae</taxon>
        <taxon>Coffea</taxon>
    </lineage>
</organism>
<keyword evidence="1" id="KW-1133">Transmembrane helix</keyword>
<reference evidence="3" key="1">
    <citation type="journal article" date="2014" name="Science">
        <title>The coffee genome provides insight into the convergent evolution of caffeine biosynthesis.</title>
        <authorList>
            <person name="Denoeud F."/>
            <person name="Carretero-Paulet L."/>
            <person name="Dereeper A."/>
            <person name="Droc G."/>
            <person name="Guyot R."/>
            <person name="Pietrella M."/>
            <person name="Zheng C."/>
            <person name="Alberti A."/>
            <person name="Anthony F."/>
            <person name="Aprea G."/>
            <person name="Aury J.M."/>
            <person name="Bento P."/>
            <person name="Bernard M."/>
            <person name="Bocs S."/>
            <person name="Campa C."/>
            <person name="Cenci A."/>
            <person name="Combes M.C."/>
            <person name="Crouzillat D."/>
            <person name="Da Silva C."/>
            <person name="Daddiego L."/>
            <person name="De Bellis F."/>
            <person name="Dussert S."/>
            <person name="Garsmeur O."/>
            <person name="Gayraud T."/>
            <person name="Guignon V."/>
            <person name="Jahn K."/>
            <person name="Jamilloux V."/>
            <person name="Joet T."/>
            <person name="Labadie K."/>
            <person name="Lan T."/>
            <person name="Leclercq J."/>
            <person name="Lepelley M."/>
            <person name="Leroy T."/>
            <person name="Li L.T."/>
            <person name="Librado P."/>
            <person name="Lopez L."/>
            <person name="Munoz A."/>
            <person name="Noel B."/>
            <person name="Pallavicini A."/>
            <person name="Perrotta G."/>
            <person name="Poncet V."/>
            <person name="Pot D."/>
            <person name="Priyono X."/>
            <person name="Rigoreau M."/>
            <person name="Rouard M."/>
            <person name="Rozas J."/>
            <person name="Tranchant-Dubreuil C."/>
            <person name="VanBuren R."/>
            <person name="Zhang Q."/>
            <person name="Andrade A.C."/>
            <person name="Argout X."/>
            <person name="Bertrand B."/>
            <person name="de Kochko A."/>
            <person name="Graziosi G."/>
            <person name="Henry R.J."/>
            <person name="Jayarama X."/>
            <person name="Ming R."/>
            <person name="Nagai C."/>
            <person name="Rounsley S."/>
            <person name="Sankoff D."/>
            <person name="Giuliano G."/>
            <person name="Albert V.A."/>
            <person name="Wincker P."/>
            <person name="Lashermes P."/>
        </authorList>
    </citation>
    <scope>NUCLEOTIDE SEQUENCE [LARGE SCALE GENOMIC DNA]</scope>
    <source>
        <strain evidence="3">cv. DH200-94</strain>
    </source>
</reference>
<dbReference type="AlphaFoldDB" id="A0A068VI47"/>
<dbReference type="Gramene" id="CDP20272">
    <property type="protein sequence ID" value="CDP20272"/>
    <property type="gene ID" value="GSCOC_T00013749001"/>
</dbReference>
<proteinExistence type="predicted"/>
<dbReference type="InParanoid" id="A0A068VI47"/>
<keyword evidence="1" id="KW-0812">Transmembrane</keyword>
<evidence type="ECO:0000313" key="2">
    <source>
        <dbReference type="EMBL" id="CDP20272.1"/>
    </source>
</evidence>
<sequence length="89" mass="10023">MFTILSPTKDKIPAHSFYFLFLFFPFFSFPFSFSFFFSFFLSSSGQTSNSSLATMAAPTATSLLVIGIHQNNTPESIFWVESVSGLVYF</sequence>
<keyword evidence="1" id="KW-0472">Membrane</keyword>
<gene>
    <name evidence="2" type="ORF">GSCOC_T00013749001</name>
</gene>
<name>A0A068VI47_COFCA</name>
<keyword evidence="3" id="KW-1185">Reference proteome</keyword>
<accession>A0A068VI47</accession>
<dbReference type="Proteomes" id="UP000295252">
    <property type="component" value="Unassembled WGS sequence"/>
</dbReference>
<evidence type="ECO:0000256" key="1">
    <source>
        <dbReference type="SAM" id="Phobius"/>
    </source>
</evidence>
<evidence type="ECO:0000313" key="3">
    <source>
        <dbReference type="Proteomes" id="UP000295252"/>
    </source>
</evidence>
<feature type="transmembrane region" description="Helical" evidence="1">
    <location>
        <begin position="17"/>
        <end position="41"/>
    </location>
</feature>
<dbReference type="EMBL" id="HG740152">
    <property type="protein sequence ID" value="CDP20272.1"/>
    <property type="molecule type" value="Genomic_DNA"/>
</dbReference>
<protein>
    <submittedName>
        <fullName evidence="2">DH200=94 genomic scaffold, scaffold_1068</fullName>
    </submittedName>
</protein>